<feature type="domain" description="DEAD-box RNA helicase Q" evidence="9">
    <location>
        <begin position="3"/>
        <end position="31"/>
    </location>
</feature>
<dbReference type="InterPro" id="IPR027417">
    <property type="entry name" value="P-loop_NTPase"/>
</dbReference>
<dbReference type="SMART" id="SM00487">
    <property type="entry name" value="DEXDc"/>
    <property type="match status" value="1"/>
</dbReference>
<dbReference type="GO" id="GO:0005829">
    <property type="term" value="C:cytosol"/>
    <property type="evidence" value="ECO:0007669"/>
    <property type="project" value="TreeGrafter"/>
</dbReference>
<dbReference type="Pfam" id="PF00270">
    <property type="entry name" value="DEAD"/>
    <property type="match status" value="1"/>
</dbReference>
<dbReference type="InterPro" id="IPR044742">
    <property type="entry name" value="DEAD/DEAH_RhlB"/>
</dbReference>
<dbReference type="InterPro" id="IPR014014">
    <property type="entry name" value="RNA_helicase_DEAD_Q_motif"/>
</dbReference>
<keyword evidence="11" id="KW-1185">Reference proteome</keyword>
<feature type="short sequence motif" description="Q motif" evidence="6">
    <location>
        <begin position="3"/>
        <end position="31"/>
    </location>
</feature>
<evidence type="ECO:0000259" key="8">
    <source>
        <dbReference type="PROSITE" id="PS51194"/>
    </source>
</evidence>
<keyword evidence="1" id="KW-0547">Nucleotide-binding</keyword>
<proteinExistence type="inferred from homology"/>
<evidence type="ECO:0000256" key="2">
    <source>
        <dbReference type="ARBA" id="ARBA00022801"/>
    </source>
</evidence>
<gene>
    <name evidence="10" type="ORF">SAMN04488528_1004118</name>
</gene>
<dbReference type="InterPro" id="IPR050079">
    <property type="entry name" value="DEAD_box_RNA_helicase"/>
</dbReference>
<dbReference type="SUPFAM" id="SSF52540">
    <property type="entry name" value="P-loop containing nucleoside triphosphate hydrolases"/>
    <property type="match status" value="1"/>
</dbReference>
<evidence type="ECO:0000313" key="10">
    <source>
        <dbReference type="EMBL" id="SFA84687.1"/>
    </source>
</evidence>
<evidence type="ECO:0000256" key="1">
    <source>
        <dbReference type="ARBA" id="ARBA00022741"/>
    </source>
</evidence>
<evidence type="ECO:0000256" key="6">
    <source>
        <dbReference type="PROSITE-ProRule" id="PRU00552"/>
    </source>
</evidence>
<evidence type="ECO:0000259" key="7">
    <source>
        <dbReference type="PROSITE" id="PS51192"/>
    </source>
</evidence>
<dbReference type="RefSeq" id="WP_090038948.1">
    <property type="nucleotide sequence ID" value="NZ_FOKI01000004.1"/>
</dbReference>
<dbReference type="CDD" id="cd00268">
    <property type="entry name" value="DEADc"/>
    <property type="match status" value="1"/>
</dbReference>
<dbReference type="PROSITE" id="PS51192">
    <property type="entry name" value="HELICASE_ATP_BIND_1"/>
    <property type="match status" value="1"/>
</dbReference>
<keyword evidence="4" id="KW-0067">ATP-binding</keyword>
<dbReference type="PROSITE" id="PS51194">
    <property type="entry name" value="HELICASE_CTER"/>
    <property type="match status" value="1"/>
</dbReference>
<reference evidence="10 11" key="1">
    <citation type="submission" date="2016-10" db="EMBL/GenBank/DDBJ databases">
        <authorList>
            <person name="de Groot N.N."/>
        </authorList>
    </citation>
    <scope>NUCLEOTIDE SEQUENCE [LARGE SCALE GENOMIC DNA]</scope>
    <source>
        <strain evidence="10 11">DSM 12271</strain>
    </source>
</reference>
<evidence type="ECO:0000256" key="5">
    <source>
        <dbReference type="ARBA" id="ARBA00038437"/>
    </source>
</evidence>
<dbReference type="InterPro" id="IPR001650">
    <property type="entry name" value="Helicase_C-like"/>
</dbReference>
<keyword evidence="2" id="KW-0378">Hydrolase</keyword>
<evidence type="ECO:0000256" key="3">
    <source>
        <dbReference type="ARBA" id="ARBA00022806"/>
    </source>
</evidence>
<keyword evidence="3 10" id="KW-0347">Helicase</keyword>
<feature type="domain" description="Helicase C-terminal" evidence="8">
    <location>
        <begin position="230"/>
        <end position="377"/>
    </location>
</feature>
<dbReference type="GO" id="GO:0016787">
    <property type="term" value="F:hydrolase activity"/>
    <property type="evidence" value="ECO:0007669"/>
    <property type="project" value="UniProtKB-KW"/>
</dbReference>
<dbReference type="InterPro" id="IPR011545">
    <property type="entry name" value="DEAD/DEAH_box_helicase_dom"/>
</dbReference>
<dbReference type="Gene3D" id="3.40.50.300">
    <property type="entry name" value="P-loop containing nucleotide triphosphate hydrolases"/>
    <property type="match status" value="2"/>
</dbReference>
<comment type="similarity">
    <text evidence="5">Belongs to the DEAD box helicase family.</text>
</comment>
<feature type="domain" description="Helicase ATP-binding" evidence="7">
    <location>
        <begin position="34"/>
        <end position="206"/>
    </location>
</feature>
<dbReference type="STRING" id="84698.SAMN04488528_1004118"/>
<organism evidence="10 11">
    <name type="scientific">Clostridium frigidicarnis</name>
    <dbReference type="NCBI Taxonomy" id="84698"/>
    <lineage>
        <taxon>Bacteria</taxon>
        <taxon>Bacillati</taxon>
        <taxon>Bacillota</taxon>
        <taxon>Clostridia</taxon>
        <taxon>Eubacteriales</taxon>
        <taxon>Clostridiaceae</taxon>
        <taxon>Clostridium</taxon>
    </lineage>
</organism>
<dbReference type="AlphaFoldDB" id="A0A1I0W8N3"/>
<evidence type="ECO:0000259" key="9">
    <source>
        <dbReference type="PROSITE" id="PS51195"/>
    </source>
</evidence>
<dbReference type="CDD" id="cd18787">
    <property type="entry name" value="SF2_C_DEAD"/>
    <property type="match status" value="1"/>
</dbReference>
<dbReference type="GO" id="GO:0005524">
    <property type="term" value="F:ATP binding"/>
    <property type="evidence" value="ECO:0007669"/>
    <property type="project" value="UniProtKB-KW"/>
</dbReference>
<name>A0A1I0W8N3_9CLOT</name>
<dbReference type="InterPro" id="IPR014001">
    <property type="entry name" value="Helicase_ATP-bd"/>
</dbReference>
<protein>
    <submittedName>
        <fullName evidence="10">Superfamily II DNA and RNA helicase</fullName>
    </submittedName>
</protein>
<sequence length="379" mass="42397">MENKFNSLGLEKEIVNALEILKIVEPTEIQKKAIPVALRRENIVAQSETGTGKTLAYLLPIIQNIDSSKKEVQCIILAPTHELVAQIHNALVELREKGNLDFTSTSLIGSANINRQIDKLKSKPNILVGSGGRILDLIKKKKIDARKVDTIVLDESDKLFDKKNVDSTKKLVDQLKEDIQIMMFSATLTEESILGAQSIMNDAEVIRVEEENRVNPDITHGYFLVENRKKIEELRKIVYADKIEKALVFINNTYDVGIALKKLGFHKIKAEALYGNNGRDDRKKALDNFRKGKATLLIATDIAARGLDIKGMTHVINLNMPEDSKDYIHRVGRVGRAGNLGVAYSLIDPKEEKIIKKFEDKLGLDIPKLIVANGKISED</sequence>
<dbReference type="OrthoDB" id="9805696at2"/>
<evidence type="ECO:0000256" key="4">
    <source>
        <dbReference type="ARBA" id="ARBA00022840"/>
    </source>
</evidence>
<accession>A0A1I0W8N3</accession>
<dbReference type="SMART" id="SM00490">
    <property type="entry name" value="HELICc"/>
    <property type="match status" value="1"/>
</dbReference>
<dbReference type="PANTHER" id="PTHR47959">
    <property type="entry name" value="ATP-DEPENDENT RNA HELICASE RHLE-RELATED"/>
    <property type="match status" value="1"/>
</dbReference>
<dbReference type="EMBL" id="FOKI01000004">
    <property type="protein sequence ID" value="SFA84687.1"/>
    <property type="molecule type" value="Genomic_DNA"/>
</dbReference>
<dbReference type="PROSITE" id="PS51195">
    <property type="entry name" value="Q_MOTIF"/>
    <property type="match status" value="1"/>
</dbReference>
<evidence type="ECO:0000313" key="11">
    <source>
        <dbReference type="Proteomes" id="UP000198619"/>
    </source>
</evidence>
<dbReference type="Pfam" id="PF00271">
    <property type="entry name" value="Helicase_C"/>
    <property type="match status" value="1"/>
</dbReference>
<dbReference type="PANTHER" id="PTHR47959:SF1">
    <property type="entry name" value="ATP-DEPENDENT RNA HELICASE DBPA"/>
    <property type="match status" value="1"/>
</dbReference>
<dbReference type="Proteomes" id="UP000198619">
    <property type="component" value="Unassembled WGS sequence"/>
</dbReference>
<dbReference type="GO" id="GO:0003724">
    <property type="term" value="F:RNA helicase activity"/>
    <property type="evidence" value="ECO:0007669"/>
    <property type="project" value="InterPro"/>
</dbReference>
<dbReference type="GO" id="GO:0003676">
    <property type="term" value="F:nucleic acid binding"/>
    <property type="evidence" value="ECO:0007669"/>
    <property type="project" value="InterPro"/>
</dbReference>